<dbReference type="Proteomes" id="UP000198771">
    <property type="component" value="Unassembled WGS sequence"/>
</dbReference>
<evidence type="ECO:0000259" key="1">
    <source>
        <dbReference type="Pfam" id="PF12996"/>
    </source>
</evidence>
<name>A0A1G6C9Q4_9BACT</name>
<proteinExistence type="predicted"/>
<dbReference type="Pfam" id="PF13524">
    <property type="entry name" value="Glyco_trans_1_2"/>
    <property type="match status" value="1"/>
</dbReference>
<feature type="domain" description="Spore protein YkvP N-terminal" evidence="1">
    <location>
        <begin position="282"/>
        <end position="361"/>
    </location>
</feature>
<evidence type="ECO:0000259" key="2">
    <source>
        <dbReference type="Pfam" id="PF13524"/>
    </source>
</evidence>
<dbReference type="RefSeq" id="WP_244148673.1">
    <property type="nucleotide sequence ID" value="NZ_FMXO01000007.1"/>
</dbReference>
<dbReference type="Pfam" id="PF12996">
    <property type="entry name" value="DUF3880"/>
    <property type="match status" value="1"/>
</dbReference>
<dbReference type="EMBL" id="FMXO01000007">
    <property type="protein sequence ID" value="SDB29554.1"/>
    <property type="molecule type" value="Genomic_DNA"/>
</dbReference>
<sequence length="590" mass="67168">MADALNPLSPGPTSPQQTKGRVAYRAMALGPAQDSEFGAETGPEDVRIILESGRQWHLWGRKGREREQSLASEADAQTLPVLLGSGLGVAVRQLLAITRGPIAVVDKELEIQKVTGCRDSAANPRVLWVDGDTPQEALDALTRWQMDNGGLPLRPLIMPLYARLDPEYYKVIQAHLEASARFDIWARTSYPKCRQWPPRVLLLTSQYFLLGEVVSAFKRLDVPHRLLEFTPRETGRTEFVQELLTAILEFKPDFVLTINHLGVDREGVLMDLLEKCRLPLASWFVDNPHLVLYVYNNLAGPWTTIFTWDADNVDSLRGLGFEHVHYLPLGTDVHRFRPPSAAVSPCPREWRAEVSFVGNSMAAKVAARLKVGRFPRPMLLAYRKIACSFGDSSADSVREHLQTDFPNIFEAFQALPSIEDRLAYETAITWEATRIYRNRCIRQILPFNPLIAGDRYWKRALRDSVGSWRWHPELNYYADLPRFYPCSAINFNCTSMQMKGAVNQRVFDVPACGGFLVTDQRRQMDHLFEPGREVVAYASPEEIPDLVRHYLRRPGARERVSLAARKRIMQEHTYDHRMTRLLKTMVAVYG</sequence>
<keyword evidence="4" id="KW-1185">Reference proteome</keyword>
<reference evidence="3 4" key="1">
    <citation type="submission" date="2016-10" db="EMBL/GenBank/DDBJ databases">
        <authorList>
            <person name="de Groot N.N."/>
        </authorList>
    </citation>
    <scope>NUCLEOTIDE SEQUENCE [LARGE SCALE GENOMIC DNA]</scope>
    <source>
        <strain evidence="3 4">ASO4-2</strain>
    </source>
</reference>
<dbReference type="AlphaFoldDB" id="A0A1G6C9Q4"/>
<dbReference type="InterPro" id="IPR055259">
    <property type="entry name" value="YkvP/CgeB_Glyco_trans-like"/>
</dbReference>
<evidence type="ECO:0000313" key="3">
    <source>
        <dbReference type="EMBL" id="SDB29554.1"/>
    </source>
</evidence>
<gene>
    <name evidence="3" type="ORF">SAMN05660653_01423</name>
</gene>
<accession>A0A1G6C9Q4</accession>
<dbReference type="STRING" id="617002.SAMN05660653_01423"/>
<evidence type="ECO:0000313" key="4">
    <source>
        <dbReference type="Proteomes" id="UP000198771"/>
    </source>
</evidence>
<dbReference type="InterPro" id="IPR024542">
    <property type="entry name" value="YkvP_N"/>
</dbReference>
<organism evidence="3 4">
    <name type="scientific">Desulfonatronum thiosulfatophilum</name>
    <dbReference type="NCBI Taxonomy" id="617002"/>
    <lineage>
        <taxon>Bacteria</taxon>
        <taxon>Pseudomonadati</taxon>
        <taxon>Thermodesulfobacteriota</taxon>
        <taxon>Desulfovibrionia</taxon>
        <taxon>Desulfovibrionales</taxon>
        <taxon>Desulfonatronaceae</taxon>
        <taxon>Desulfonatronum</taxon>
    </lineage>
</organism>
<protein>
    <submittedName>
        <fullName evidence="3">Spore maturation protein CgeB</fullName>
    </submittedName>
</protein>
<feature type="domain" description="Spore protein YkvP/CgeB glycosyl transferase-like" evidence="2">
    <location>
        <begin position="450"/>
        <end position="582"/>
    </location>
</feature>